<dbReference type="AlphaFoldDB" id="A0A166N786"/>
<feature type="region of interest" description="Disordered" evidence="1">
    <location>
        <begin position="13"/>
        <end position="82"/>
    </location>
</feature>
<sequence length="148" mass="16727">MATCLRYKHVSRQEVRHLRPKHEKQADSSTRIATTQRPMAHNHVQCVEGRPRGRGNPRRSAARGRRGLPEHAAAARTVSKRRRAPIRRIGESEEFRRRHRTGARVAGQGTRCSLRVRLYAISRSTRQSIPRDADAGWRVAGASQIIGA</sequence>
<evidence type="ECO:0000313" key="3">
    <source>
        <dbReference type="Proteomes" id="UP000077266"/>
    </source>
</evidence>
<name>A0A166N786_EXIGL</name>
<gene>
    <name evidence="2" type="ORF">EXIGLDRAFT_499766</name>
</gene>
<keyword evidence="3" id="KW-1185">Reference proteome</keyword>
<evidence type="ECO:0000256" key="1">
    <source>
        <dbReference type="SAM" id="MobiDB-lite"/>
    </source>
</evidence>
<dbReference type="EMBL" id="KV426747">
    <property type="protein sequence ID" value="KZV78831.1"/>
    <property type="molecule type" value="Genomic_DNA"/>
</dbReference>
<proteinExistence type="predicted"/>
<protein>
    <submittedName>
        <fullName evidence="2">Uncharacterized protein</fullName>
    </submittedName>
</protein>
<accession>A0A166N786</accession>
<feature type="compositionally biased region" description="Polar residues" evidence="1">
    <location>
        <begin position="27"/>
        <end position="37"/>
    </location>
</feature>
<dbReference type="InParanoid" id="A0A166N786"/>
<reference evidence="2 3" key="1">
    <citation type="journal article" date="2016" name="Mol. Biol. Evol.">
        <title>Comparative Genomics of Early-Diverging Mushroom-Forming Fungi Provides Insights into the Origins of Lignocellulose Decay Capabilities.</title>
        <authorList>
            <person name="Nagy L.G."/>
            <person name="Riley R."/>
            <person name="Tritt A."/>
            <person name="Adam C."/>
            <person name="Daum C."/>
            <person name="Floudas D."/>
            <person name="Sun H."/>
            <person name="Yadav J.S."/>
            <person name="Pangilinan J."/>
            <person name="Larsson K.H."/>
            <person name="Matsuura K."/>
            <person name="Barry K."/>
            <person name="Labutti K."/>
            <person name="Kuo R."/>
            <person name="Ohm R.A."/>
            <person name="Bhattacharya S.S."/>
            <person name="Shirouzu T."/>
            <person name="Yoshinaga Y."/>
            <person name="Martin F.M."/>
            <person name="Grigoriev I.V."/>
            <person name="Hibbett D.S."/>
        </authorList>
    </citation>
    <scope>NUCLEOTIDE SEQUENCE [LARGE SCALE GENOMIC DNA]</scope>
    <source>
        <strain evidence="2 3">HHB12029</strain>
    </source>
</reference>
<evidence type="ECO:0000313" key="2">
    <source>
        <dbReference type="EMBL" id="KZV78831.1"/>
    </source>
</evidence>
<dbReference type="Proteomes" id="UP000077266">
    <property type="component" value="Unassembled WGS sequence"/>
</dbReference>
<organism evidence="2 3">
    <name type="scientific">Exidia glandulosa HHB12029</name>
    <dbReference type="NCBI Taxonomy" id="1314781"/>
    <lineage>
        <taxon>Eukaryota</taxon>
        <taxon>Fungi</taxon>
        <taxon>Dikarya</taxon>
        <taxon>Basidiomycota</taxon>
        <taxon>Agaricomycotina</taxon>
        <taxon>Agaricomycetes</taxon>
        <taxon>Auriculariales</taxon>
        <taxon>Exidiaceae</taxon>
        <taxon>Exidia</taxon>
    </lineage>
</organism>
<feature type="compositionally biased region" description="Basic residues" evidence="1">
    <location>
        <begin position="52"/>
        <end position="66"/>
    </location>
</feature>